<feature type="compositionally biased region" description="Polar residues" evidence="17">
    <location>
        <begin position="2893"/>
        <end position="2930"/>
    </location>
</feature>
<proteinExistence type="predicted"/>
<evidence type="ECO:0000256" key="4">
    <source>
        <dbReference type="ARBA" id="ARBA00022490"/>
    </source>
</evidence>
<feature type="region of interest" description="Disordered" evidence="17">
    <location>
        <begin position="2066"/>
        <end position="2173"/>
    </location>
</feature>
<evidence type="ECO:0000256" key="11">
    <source>
        <dbReference type="ARBA" id="ARBA00023228"/>
    </source>
</evidence>
<dbReference type="Pfam" id="PF17809">
    <property type="entry name" value="UPA_2"/>
    <property type="match status" value="1"/>
</dbReference>
<feature type="repeat" description="ANK" evidence="15">
    <location>
        <begin position="244"/>
        <end position="276"/>
    </location>
</feature>
<feature type="compositionally biased region" description="Basic residues" evidence="17">
    <location>
        <begin position="4044"/>
        <end position="4054"/>
    </location>
</feature>
<feature type="compositionally biased region" description="Basic and acidic residues" evidence="17">
    <location>
        <begin position="10"/>
        <end position="27"/>
    </location>
</feature>
<feature type="compositionally biased region" description="Basic and acidic residues" evidence="17">
    <location>
        <begin position="2127"/>
        <end position="2148"/>
    </location>
</feature>
<dbReference type="KEGG" id="lcf:108894801"/>
<feature type="compositionally biased region" description="Basic and acidic residues" evidence="17">
    <location>
        <begin position="3267"/>
        <end position="3276"/>
    </location>
</feature>
<keyword evidence="8 15" id="KW-0040">ANK repeat</keyword>
<dbReference type="Gene3D" id="2.60.40.2660">
    <property type="match status" value="1"/>
</dbReference>
<dbReference type="GO" id="GO:0045211">
    <property type="term" value="C:postsynaptic membrane"/>
    <property type="evidence" value="ECO:0007669"/>
    <property type="project" value="UniProtKB-SubCell"/>
</dbReference>
<evidence type="ECO:0000256" key="12">
    <source>
        <dbReference type="ARBA" id="ARBA00023257"/>
    </source>
</evidence>
<accession>A0AAJ8AZ51</accession>
<feature type="compositionally biased region" description="Basic and acidic residues" evidence="17">
    <location>
        <begin position="2496"/>
        <end position="2509"/>
    </location>
</feature>
<feature type="domain" description="Death" evidence="18">
    <location>
        <begin position="4090"/>
        <end position="4174"/>
    </location>
</feature>
<dbReference type="FunFam" id="2.60.220.30:FF:000001">
    <property type="entry name" value="Ankyrin-3 isoform 2"/>
    <property type="match status" value="1"/>
</dbReference>
<feature type="region of interest" description="Disordered" evidence="17">
    <location>
        <begin position="2376"/>
        <end position="2407"/>
    </location>
</feature>
<feature type="compositionally biased region" description="Low complexity" evidence="17">
    <location>
        <begin position="4581"/>
        <end position="4593"/>
    </location>
</feature>
<feature type="domain" description="ZU5" evidence="19">
    <location>
        <begin position="973"/>
        <end position="1128"/>
    </location>
</feature>
<feature type="compositionally biased region" description="Low complexity" evidence="17">
    <location>
        <begin position="3996"/>
        <end position="4027"/>
    </location>
</feature>
<dbReference type="InterPro" id="IPR040745">
    <property type="entry name" value="Ankyrin_UPA"/>
</dbReference>
<dbReference type="Pfam" id="PF00023">
    <property type="entry name" value="Ank"/>
    <property type="match status" value="4"/>
</dbReference>
<feature type="compositionally biased region" description="Polar residues" evidence="17">
    <location>
        <begin position="1931"/>
        <end position="1943"/>
    </location>
</feature>
<feature type="compositionally biased region" description="Gly residues" evidence="17">
    <location>
        <begin position="4594"/>
        <end position="4605"/>
    </location>
</feature>
<dbReference type="SUPFAM" id="SSF48403">
    <property type="entry name" value="Ankyrin repeat"/>
    <property type="match status" value="3"/>
</dbReference>
<evidence type="ECO:0000256" key="6">
    <source>
        <dbReference type="ARBA" id="ARBA00022737"/>
    </source>
</evidence>
<evidence type="ECO:0000256" key="15">
    <source>
        <dbReference type="PROSITE-ProRule" id="PRU00023"/>
    </source>
</evidence>
<feature type="region of interest" description="Disordered" evidence="17">
    <location>
        <begin position="2765"/>
        <end position="2822"/>
    </location>
</feature>
<dbReference type="SUPFAM" id="SSF47986">
    <property type="entry name" value="DEATH domain"/>
    <property type="match status" value="1"/>
</dbReference>
<dbReference type="PROSITE" id="PS50017">
    <property type="entry name" value="DEATH_DOMAIN"/>
    <property type="match status" value="1"/>
</dbReference>
<dbReference type="FunFam" id="1.25.40.20:FF:000003">
    <property type="entry name" value="Ankyrin, isoform B"/>
    <property type="match status" value="1"/>
</dbReference>
<dbReference type="Gene3D" id="1.25.40.20">
    <property type="entry name" value="Ankyrin repeat-containing domain"/>
    <property type="match status" value="3"/>
</dbReference>
<dbReference type="SMART" id="SM00005">
    <property type="entry name" value="DEATH"/>
    <property type="match status" value="1"/>
</dbReference>
<feature type="region of interest" description="Disordered" evidence="17">
    <location>
        <begin position="3033"/>
        <end position="3088"/>
    </location>
</feature>
<dbReference type="FunFam" id="1.10.533.10:FF:000002">
    <property type="entry name" value="Ankyrin-3 isoform 2"/>
    <property type="match status" value="1"/>
</dbReference>
<feature type="repeat" description="ANK" evidence="15">
    <location>
        <begin position="174"/>
        <end position="197"/>
    </location>
</feature>
<feature type="compositionally biased region" description="Low complexity" evidence="17">
    <location>
        <begin position="3297"/>
        <end position="3306"/>
    </location>
</feature>
<dbReference type="InterPro" id="IPR000488">
    <property type="entry name" value="Death_dom"/>
</dbReference>
<dbReference type="SMART" id="SM00248">
    <property type="entry name" value="ANK"/>
    <property type="match status" value="22"/>
</dbReference>
<feature type="compositionally biased region" description="Basic and acidic residues" evidence="17">
    <location>
        <begin position="4446"/>
        <end position="4462"/>
    </location>
</feature>
<keyword evidence="3" id="KW-1003">Cell membrane</keyword>
<feature type="compositionally biased region" description="Basic and acidic residues" evidence="17">
    <location>
        <begin position="2871"/>
        <end position="2883"/>
    </location>
</feature>
<feature type="repeat" description="ANK" evidence="15">
    <location>
        <begin position="108"/>
        <end position="140"/>
    </location>
</feature>
<dbReference type="Proteomes" id="UP000694890">
    <property type="component" value="Linkage group LG23"/>
</dbReference>
<evidence type="ECO:0000256" key="14">
    <source>
        <dbReference type="ARBA" id="ARBA00034100"/>
    </source>
</evidence>
<dbReference type="FunFam" id="2.60.40.2660:FF:000001">
    <property type="entry name" value="Ankyrin-3 isoform 2"/>
    <property type="match status" value="1"/>
</dbReference>
<feature type="compositionally biased region" description="Basic and acidic residues" evidence="17">
    <location>
        <begin position="4290"/>
        <end position="4315"/>
    </location>
</feature>
<feature type="compositionally biased region" description="Polar residues" evidence="17">
    <location>
        <begin position="2149"/>
        <end position="2158"/>
    </location>
</feature>
<dbReference type="FunFam" id="1.25.40.20:FF:000002">
    <property type="entry name" value="Ankyrin-2 isoform 2"/>
    <property type="match status" value="1"/>
</dbReference>
<feature type="compositionally biased region" description="Gly residues" evidence="17">
    <location>
        <begin position="4570"/>
        <end position="4580"/>
    </location>
</feature>
<feature type="compositionally biased region" description="Polar residues" evidence="17">
    <location>
        <begin position="1722"/>
        <end position="1735"/>
    </location>
</feature>
<keyword evidence="4" id="KW-0963">Cytoplasm</keyword>
<feature type="compositionally biased region" description="Polar residues" evidence="17">
    <location>
        <begin position="2612"/>
        <end position="2622"/>
    </location>
</feature>
<feature type="compositionally biased region" description="Basic and acidic residues" evidence="17">
    <location>
        <begin position="4552"/>
        <end position="4561"/>
    </location>
</feature>
<keyword evidence="5" id="KW-0597">Phosphoprotein</keyword>
<dbReference type="GO" id="GO:0005856">
    <property type="term" value="C:cytoskeleton"/>
    <property type="evidence" value="ECO:0007669"/>
    <property type="project" value="UniProtKB-SubCell"/>
</dbReference>
<feature type="repeat" description="ANK" evidence="15">
    <location>
        <begin position="574"/>
        <end position="606"/>
    </location>
</feature>
<keyword evidence="16" id="KW-0175">Coiled coil</keyword>
<dbReference type="InterPro" id="IPR002110">
    <property type="entry name" value="Ankyrin_rpt"/>
</dbReference>
<feature type="region of interest" description="Disordered" evidence="17">
    <location>
        <begin position="3505"/>
        <end position="3538"/>
    </location>
</feature>
<feature type="repeat" description="ANK" evidence="15">
    <location>
        <begin position="739"/>
        <end position="771"/>
    </location>
</feature>
<feature type="compositionally biased region" description="Basic and acidic residues" evidence="17">
    <location>
        <begin position="4029"/>
        <end position="4043"/>
    </location>
</feature>
<feature type="repeat" description="ANK" evidence="15">
    <location>
        <begin position="475"/>
        <end position="507"/>
    </location>
</feature>
<dbReference type="Pfam" id="PF12796">
    <property type="entry name" value="Ank_2"/>
    <property type="match status" value="5"/>
</dbReference>
<feature type="region of interest" description="Disordered" evidence="17">
    <location>
        <begin position="4397"/>
        <end position="4510"/>
    </location>
</feature>
<feature type="compositionally biased region" description="Polar residues" evidence="17">
    <location>
        <begin position="2387"/>
        <end position="2397"/>
    </location>
</feature>
<feature type="coiled-coil region" evidence="16">
    <location>
        <begin position="3098"/>
        <end position="3125"/>
    </location>
</feature>
<evidence type="ECO:0000256" key="13">
    <source>
        <dbReference type="ARBA" id="ARBA00024012"/>
    </source>
</evidence>
<feature type="compositionally biased region" description="Polar residues" evidence="17">
    <location>
        <begin position="2681"/>
        <end position="2701"/>
    </location>
</feature>
<feature type="region of interest" description="Disordered" evidence="17">
    <location>
        <begin position="2574"/>
        <end position="2739"/>
    </location>
</feature>
<feature type="region of interest" description="Disordered" evidence="17">
    <location>
        <begin position="1701"/>
        <end position="1763"/>
    </location>
</feature>
<dbReference type="InterPro" id="IPR036770">
    <property type="entry name" value="Ankyrin_rpt-contain_sf"/>
</dbReference>
<evidence type="ECO:0000256" key="10">
    <source>
        <dbReference type="ARBA" id="ARBA00023212"/>
    </source>
</evidence>
<evidence type="ECO:0000256" key="3">
    <source>
        <dbReference type="ARBA" id="ARBA00022475"/>
    </source>
</evidence>
<feature type="region of interest" description="Disordered" evidence="17">
    <location>
        <begin position="4548"/>
        <end position="4648"/>
    </location>
</feature>
<feature type="compositionally biased region" description="Basic and acidic residues" evidence="17">
    <location>
        <begin position="4618"/>
        <end position="4634"/>
    </location>
</feature>
<feature type="compositionally biased region" description="Basic and acidic residues" evidence="17">
    <location>
        <begin position="2623"/>
        <end position="2643"/>
    </location>
</feature>
<feature type="compositionally biased region" description="Low complexity" evidence="17">
    <location>
        <begin position="1701"/>
        <end position="1721"/>
    </location>
</feature>
<gene>
    <name evidence="21" type="primary">LOC108894801</name>
</gene>
<feature type="compositionally biased region" description="Basic and acidic residues" evidence="17">
    <location>
        <begin position="4324"/>
        <end position="4333"/>
    </location>
</feature>
<evidence type="ECO:0000256" key="16">
    <source>
        <dbReference type="SAM" id="Coils"/>
    </source>
</evidence>
<feature type="repeat" description="ANK" evidence="15">
    <location>
        <begin position="673"/>
        <end position="705"/>
    </location>
</feature>
<keyword evidence="9" id="KW-0472">Membrane</keyword>
<keyword evidence="7" id="KW-0770">Synapse</keyword>
<feature type="compositionally biased region" description="Basic and acidic residues" evidence="17">
    <location>
        <begin position="4472"/>
        <end position="4482"/>
    </location>
</feature>
<feature type="compositionally biased region" description="Low complexity" evidence="17">
    <location>
        <begin position="2659"/>
        <end position="2671"/>
    </location>
</feature>
<feature type="region of interest" description="Disordered" evidence="17">
    <location>
        <begin position="1"/>
        <end position="37"/>
    </location>
</feature>
<feature type="region of interest" description="Disordered" evidence="17">
    <location>
        <begin position="1850"/>
        <end position="1873"/>
    </location>
</feature>
<dbReference type="PANTHER" id="PTHR24123">
    <property type="entry name" value="ANKYRIN REPEAT-CONTAINING"/>
    <property type="match status" value="1"/>
</dbReference>
<evidence type="ECO:0000256" key="1">
    <source>
        <dbReference type="ARBA" id="ARBA00004245"/>
    </source>
</evidence>
<feature type="compositionally biased region" description="Basic and acidic residues" evidence="17">
    <location>
        <begin position="2066"/>
        <end position="2076"/>
    </location>
</feature>
<protein>
    <submittedName>
        <fullName evidence="21">LOW QUALITY PROTEIN: ankyrin-3-like</fullName>
    </submittedName>
</protein>
<feature type="compositionally biased region" description="Low complexity" evidence="17">
    <location>
        <begin position="1516"/>
        <end position="1532"/>
    </location>
</feature>
<evidence type="ECO:0000313" key="20">
    <source>
        <dbReference type="Proteomes" id="UP000694890"/>
    </source>
</evidence>
<feature type="region of interest" description="Disordered" evidence="17">
    <location>
        <begin position="3401"/>
        <end position="3431"/>
    </location>
</feature>
<feature type="repeat" description="ANK" evidence="15">
    <location>
        <begin position="607"/>
        <end position="639"/>
    </location>
</feature>
<feature type="domain" description="ZU5" evidence="19">
    <location>
        <begin position="1130"/>
        <end position="1277"/>
    </location>
</feature>
<feature type="compositionally biased region" description="Basic and acidic residues" evidence="17">
    <location>
        <begin position="3961"/>
        <end position="3977"/>
    </location>
</feature>
<evidence type="ECO:0000256" key="7">
    <source>
        <dbReference type="ARBA" id="ARBA00023018"/>
    </source>
</evidence>
<feature type="repeat" description="ANK" evidence="15">
    <location>
        <begin position="508"/>
        <end position="540"/>
    </location>
</feature>
<evidence type="ECO:0000259" key="19">
    <source>
        <dbReference type="PROSITE" id="PS51145"/>
    </source>
</evidence>
<feature type="region of interest" description="Disordered" evidence="17">
    <location>
        <begin position="2945"/>
        <end position="2964"/>
    </location>
</feature>
<sequence>MAHAASQLKKKADENLNAAEEEKEKERKKARKRSREVKKKTDVNACYLRAARAGNLEKALDYLKNGVDINICNQNGLNALHLASKEGHVEVVAELIKQGANVDAATKKGNTALHIASLAGQTEVVKELVTHGANVNAQSQNGFTPLYMAAQENHLDVVQFLLDNGSSQSIATEDGFTPLAVALQQGHDQVVSLLLENDTKGKVRLPALHIAARKDDTKAAALLLQNDHNADVESKMMVNRTTESGFTPLHIAAHYGNINVATLLLNRGAAVDFKARNDITPLHVASKRGNSNMVRLLLERGAKIDARTKDGLTPLHCGARSGHEQVVEMLLDRGAPILSKTKNGLSPLHMATQGDHLNCVQLLLHHEVPVDDVTNDYLTALHVAAHCGHYKVAKVIVDKKANPNAKALNGFTPLHIACKKNRVKVMELLLKHGASIQAVTESGLTPIHVAAFMGHENIVHQLINHGASPNTSNVRGETALHMAARAGQSNVVRYLVQNGARVDAKAKDDQTPLHISSRLGKQDIVHQLLSNGACPDATTSSGYTPLHLAAREGHRDVAAALLDQGASLGITTKKGFTPLHVAAKYGKIEVANLLLQKNALPDAAGKSGLTPLHVAAHYDNQKVALLLLNQGASPHAAAKNGYTPLHIAAKKNQMEITTTLLEYGASTNTVTRQGITPLHLAAQEGNVDIVTLLLARDAPINMGNKSGLTPLHLAAQEDKVNVAEVLVNQGAIVDPETKLGYTPLHVACHYGNVKMVNFLLKNQAKVNAKTKNGYTPLHQAAQQGHTHIINLLLHHGASPNELTANGNSALSIARRLGYISVVDTLKVVTEETLTTQTVTEKHKMNVPETMNEVLDMSDDEGDDAMTGDTDKYLAPQDLRELGDDSLPQEGYMGFSVGARSQSLRSFSSDRSNTLNRSSFTRDSMMIEEMLAPNKEMHLAVAKDFDSESLRRYSWTADALDNVNLVSSPIHSGFLVSFMVDARGGSMRGSRHNGMRIIIPPRKCTAPTRITCRLVKRHKLASPPPMVEGEGLASRLVEVGPAGAQFLGPVIVEIPHFGSMRGQERELILLRSENGENWKEHLYDCKTDDLNQLLNGMDEELDSPEELERKRICRIITKDFPQYFAVVSRIRQETNQMGPEGGTLCSRSVPLVQASFPEGALTKKIKVGLQAQPVPDETVKKILGNRATFSPIVTVEPRRRKFHKPITMTIPVPPLSGEGLTNGYKGDCTPCLRLLCSITGGTSPAQWEDITGTTPLTFVNDCVSFTTNVSARFWLADCHQIPETVGLATQLYRELICVPYMAKFVVFAKMNDPVESRLRCFCMTDDKVDKTLEQQENFEEVARSKDIEVLEGRPIYVDCYGNLAPLTKAGQQLVLNFYAFKENRLPFCVKVRDPSQEPCGRLTFLKECKTTKGLPQTAVCNLNITLPAVKKEMESDAEDETEKPERRHTFASLALRKRYSYLAEPALKTAVERSTTARTLPAGYPHKPIFPTRPYPPWSTAPITVPGQTRPIGVGGSLASADSPAGSPAASPLKSTWPLSSPSPACPAAIKATLGAPPPAPTLSSPVKSVSDIVSSSPIRSYRTMPSPIKTVVQQGQYPVQGSASLVSSGSPCKPATDPASIKNLASAYTSRTSPLHSVPNGSVPERSSAPITAPASPKTPYMYNANLPFITALGSTVVTEGAPNVPSVKSISSLSSLKTSVDSTLSSRGGRSSLSSLSSTGQTTIPSSELSMMNGSVSPVKYPSSSSTPSSPSSRLLSERSSSLQERIQATTQAATSGVSAAINEAIDSCSVSGYGTLKSLSSSRRSAAASSAYGSLRSVAASSSTAVSSNTVTVPVYSLVNVIPEAPVKPGPGSLKMALPDSPRASSSSSSSLSSCVTASKIKSQLKSPPFITPPIIHPTSASNQEILKDVADMKEDLMRMSAILQTDTQTAAKTVQTSHTGTPKETKLEDEEPFTLVEKVKEDLVKVSEILQKDIMGEGKAIAGKERASEDEWEEFSKDEIEEAQRNALSDYYPPFDENTLLLKHQSMSSKDLDLAKVVDFLTNDIGANSLSKMAELKCRYEEEAKREGEEKQKRVLKPSMSIQEHKLKMPPPVSGMIRSPSEKDLSKLAESYQGSETILESPEDLSHEQDKSPLSDSGFETRSEKTPSAPQSAESTGPKPLFTDSPIPPCVTETRTEVVHIRSYEQPDDPCEPLLMEEAASALPSMEPDAASVSSTQTLQMKMPEEDSMMNKSMCLKEETHITTTTRMVYHKPQLTDGAEMIEEAMSVRDIMKAFQSGRDPSKELAGLFEHKASQDSVKGDELTPRFLDRDVKSKPKVERIIEVHIEKGHSTAEPTEVIIRETKKHPELYVYKGDRGIKELTDYDEAQQEEEELTAEESLPSFLETSRVNTPVSQEEDSRPSSAQLIADDSYKALKLLSQHSIEYCDDELSEIRGESYRFAEKMLLSEKLDVSSASHSDTEDSAMMTDKNRHLISEDSGSRSTESMSQQQGSPKREFVSKSSKDGSPKSGKFLHRDEPSQFDKVTVLHYSTEQGSPKHAVWMRFTEDKHDRSRDKLLYEDRVDQTVKEAEEKLSEVSQFFRDKTEKLNDELQSPEKKPVRREPKEPRSWPSSACSSPEKTQQKPKAEEEVFSKSKLREPSVGKMFGSSTTTEKKSSSLPSSPQKSVLSHTSEDKVRQQTKTSESEPSSPAHVKSTSKVSAVRMKFESEAQKQSQSSPTKIPPPVQPKPSIKKLQESKLPVYQFCAGGKTSKVSETSEEILKKDLEKDKCASTDSSKPALISTSKSPKHAEDKLPNKNIPEASLQRQISETETDKATTKGKDIYSSVTQEMKESNKGQKVQTPIIHDTSRLLEKASDDKKYQQTTSKEAIAELPKKDEEPLNKNLRKKTESQIPVRTVSSTLDNDLTKKQTIPKPSQIPTLSKSKVQMSLDTTPAKTDLTFEILDNAPKDSNSNNLPSPREMLENVISPPTATTTKENFKGIKTLPVYVSVQVGRQAEREAKGALYTVKQKSNSALSPISPDDDTLEQVSFIDSSGKSPLTPETPSSEEVSYDLTTRTTDGFMGFMPGKPSPIMEVSEESEEDDQGKVVFSFKEALPERKNDIETTQADLDNANKQETEMNANQPELTIFSFRQQETTTNGRYDEITVQEHQEVSKDKGIAYIEFPPPPPLDSASEISDPERKGSCASSETETEMMEVNLQEEHDKYLLTEPIIRIQPPSPVPPGADDSQSDGEEGEEEDDESIFQPIPCKKFTFKVPEEDEEEERKKEKEKASKSKKHDKNGNNKELNGGTNGSSGSNGSKGSNGKGEDYEYEQNGNDQSITDCSIATTAEFSHDTDATEIDSLDGYELQDEDDGLCEQADLRLFGLPDSRRDVWATDTFRSSDRSFPQTKLEVIEEEKTPEECQKDTFKKDTPSNGGKPDAVTNDGVKCQEQKLSDKEGFSDTYFSYKLEEEFNSPFKTIATKGLDFDPWPSKGGEEEVVDMGGTRGSNGEPKPFGLAVDEQSQATTPDTTPARTPTDDSTPTSEPNPFPFHEGKMFEMTRSGAIDMSKRDMVEERLQFFQIGEHYYSAGRYNVRDSEVNASLQHRDQFGSQDPTDTSTVPQVSIQTTTVQLEISNPAGSYSTCRDSTYSTEPRFSTFRTGFKLSSGKTSDASSSSSKCRTTGTFDHSNDIISGSVVDSSHSVTSNYTDCSNFNASDMTNYYSNHRTPSGMKQSDHLDRTLENQITYYQSRDYSSAPSQQISNPQTWSSNTSRNIPVSHYIHSDVVQASSIVFNLLSSSGLQEISRIEASFNQLELNSRESTACPNVAITNTGAKEVKARICKSRLPVRVPSHKLCSQSLPIVKDKAQKGVDQFQVRKHAMHKVRERLDPFENLFPKSRIPVMKAIKHPSCSREQKQVRAKSTVSNRSVKTTRGNKQLAKSRSSTEQRYSLVKTPSRSSTNEAGRKNSVMISKNLKTRLDQTIPKETDTKLEGKTLPTEDEESCSLSTTRNTSLSEPSRASRSSCPSRTSTSTFTSTTTSTPSARDVRAEVEQASSERMRRSKWKNRRTLGGKEQEQKEEGSQVDQPITAHVTENETSPQSPCERTDLRMAIVADHLGLSWTELARELDFSVEEINFIRVENPNSLTAQSFMLLKKWVHRDGKNATTDALTAVLTKINRLDIVTLLEGPIFDYGNISGTRCFADDNAVFPDQSDGYHNIDLELQTPTDLNYEPPTPLRSDDFFSEGDGSLDSPSKTMLTRPSDLSLTQTISTSSSDPLTVAPGPGFYAPEPPIVGPEDTALTTGERAGEKVSYERPDNDRRAVDKSGKGTEELEAEPDVALERNRKEDGAPDIGQGNGRQEEEEEEEEMTQERLQSLLEDIKLEGGLEDEEMTEERVNAILEQVRQAEKVVCSVPGWRGETSDAIAESSGLPGAEEGSPDSLADSLEQPPAQTSRLNGGHTDTAREGKAKEARKKGSQEDSSTAGPSRGREEGGDRSQHKVQGSVRPEESGSDEETTVTTRVYRRRVILKGEEARNIPGESVTEEQFTDEDGNLVTRKVIRKVVRRMHNSEERRESEGETLTEEGAGVGGGGGVATGGADAASSAAAAAGTGGGGGGATGGKGKKRGKRSRQGHKAEKSGEEAQRGKTEPGDSTNKKQGKKSQS</sequence>
<name>A0AAJ8AZ51_LATCA</name>
<organism evidence="20 21">
    <name type="scientific">Lates calcarifer</name>
    <name type="common">Barramundi</name>
    <name type="synonym">Holocentrus calcarifer</name>
    <dbReference type="NCBI Taxonomy" id="8187"/>
    <lineage>
        <taxon>Eukaryota</taxon>
        <taxon>Metazoa</taxon>
        <taxon>Chordata</taxon>
        <taxon>Craniata</taxon>
        <taxon>Vertebrata</taxon>
        <taxon>Euteleostomi</taxon>
        <taxon>Actinopterygii</taxon>
        <taxon>Neopterygii</taxon>
        <taxon>Teleostei</taxon>
        <taxon>Neoteleostei</taxon>
        <taxon>Acanthomorphata</taxon>
        <taxon>Carangaria</taxon>
        <taxon>Carangaria incertae sedis</taxon>
        <taxon>Centropomidae</taxon>
        <taxon>Lates</taxon>
    </lineage>
</organism>
<dbReference type="PRINTS" id="PR01415">
    <property type="entry name" value="ANKYRIN"/>
</dbReference>
<feature type="repeat" description="ANK" evidence="15">
    <location>
        <begin position="706"/>
        <end position="738"/>
    </location>
</feature>
<feature type="compositionally biased region" description="Low complexity" evidence="17">
    <location>
        <begin position="3509"/>
        <end position="3528"/>
    </location>
</feature>
<evidence type="ECO:0000256" key="17">
    <source>
        <dbReference type="SAM" id="MobiDB-lite"/>
    </source>
</evidence>
<evidence type="ECO:0000256" key="8">
    <source>
        <dbReference type="ARBA" id="ARBA00023043"/>
    </source>
</evidence>
<feature type="compositionally biased region" description="Basic and acidic residues" evidence="17">
    <location>
        <begin position="2471"/>
        <end position="2482"/>
    </location>
</feature>
<feature type="compositionally biased region" description="Low complexity" evidence="17">
    <location>
        <begin position="4246"/>
        <end position="4260"/>
    </location>
</feature>
<feature type="region of interest" description="Disordered" evidence="17">
    <location>
        <begin position="1631"/>
        <end position="1653"/>
    </location>
</feature>
<dbReference type="GO" id="GO:0072659">
    <property type="term" value="P:protein localization to plasma membrane"/>
    <property type="evidence" value="ECO:0007669"/>
    <property type="project" value="UniProtKB-ARBA"/>
</dbReference>
<feature type="compositionally biased region" description="Polar residues" evidence="17">
    <location>
        <begin position="2774"/>
        <end position="2787"/>
    </location>
</feature>
<dbReference type="FunFam" id="1.25.40.20:FF:000001">
    <property type="entry name" value="Ankyrin-2 isoform 2"/>
    <property type="match status" value="1"/>
</dbReference>
<evidence type="ECO:0000259" key="18">
    <source>
        <dbReference type="PROSITE" id="PS50017"/>
    </source>
</evidence>
<keyword evidence="11" id="KW-0458">Lysosome</keyword>
<feature type="compositionally biased region" description="Basic residues" evidence="17">
    <location>
        <begin position="28"/>
        <end position="37"/>
    </location>
</feature>
<dbReference type="Gene3D" id="1.10.533.10">
    <property type="entry name" value="Death Domain, Fas"/>
    <property type="match status" value="1"/>
</dbReference>
<dbReference type="Gene3D" id="2.60.220.30">
    <property type="match status" value="2"/>
</dbReference>
<feature type="repeat" description="ANK" evidence="15">
    <location>
        <begin position="277"/>
        <end position="309"/>
    </location>
</feature>
<feature type="repeat" description="ANK" evidence="15">
    <location>
        <begin position="409"/>
        <end position="441"/>
    </location>
</feature>
<dbReference type="RefSeq" id="XP_050922282.1">
    <property type="nucleotide sequence ID" value="XM_051066325.1"/>
</dbReference>
<feature type="region of interest" description="Disordered" evidence="17">
    <location>
        <begin position="2854"/>
        <end position="2930"/>
    </location>
</feature>
<dbReference type="FunFam" id="2.60.220.30:FF:000002">
    <property type="entry name" value="Ankyrin-3 isoform 2"/>
    <property type="match status" value="1"/>
</dbReference>
<dbReference type="PROSITE" id="PS50088">
    <property type="entry name" value="ANK_REPEAT"/>
    <property type="match status" value="21"/>
</dbReference>
<feature type="compositionally biased region" description="Basic and acidic residues" evidence="17">
    <location>
        <begin position="3401"/>
        <end position="3416"/>
    </location>
</feature>
<feature type="repeat" description="ANK" evidence="15">
    <location>
        <begin position="640"/>
        <end position="672"/>
    </location>
</feature>
<evidence type="ECO:0000256" key="9">
    <source>
        <dbReference type="ARBA" id="ARBA00023136"/>
    </source>
</evidence>
<comment type="subcellular location">
    <subcellularLocation>
        <location evidence="13">Cell membrane</location>
        <location evidence="13">Sarcolemma</location>
        <location evidence="13">T-tubule</location>
    </subcellularLocation>
    <subcellularLocation>
        <location evidence="1">Cytoplasm</location>
        <location evidence="1">Cytoskeleton</location>
    </subcellularLocation>
    <subcellularLocation>
        <location evidence="2">Lysosome</location>
    </subcellularLocation>
    <subcellularLocation>
        <location evidence="14">Postsynaptic cell membrane</location>
    </subcellularLocation>
</comment>
<dbReference type="PROSITE" id="PS50297">
    <property type="entry name" value="ANK_REP_REGION"/>
    <property type="match status" value="21"/>
</dbReference>
<feature type="region of interest" description="Disordered" evidence="17">
    <location>
        <begin position="1515"/>
        <end position="1537"/>
    </location>
</feature>
<dbReference type="GO" id="GO:0030315">
    <property type="term" value="C:T-tubule"/>
    <property type="evidence" value="ECO:0007669"/>
    <property type="project" value="UniProtKB-SubCell"/>
</dbReference>
<dbReference type="GO" id="GO:0007165">
    <property type="term" value="P:signal transduction"/>
    <property type="evidence" value="ECO:0007669"/>
    <property type="project" value="InterPro"/>
</dbReference>
<feature type="repeat" description="ANK" evidence="15">
    <location>
        <begin position="541"/>
        <end position="573"/>
    </location>
</feature>
<dbReference type="InterPro" id="IPR011029">
    <property type="entry name" value="DEATH-like_dom_sf"/>
</dbReference>
<feature type="compositionally biased region" description="Polar residues" evidence="17">
    <location>
        <begin position="3317"/>
        <end position="3334"/>
    </location>
</feature>
<feature type="repeat" description="ANK" evidence="15">
    <location>
        <begin position="772"/>
        <end position="804"/>
    </location>
</feature>
<feature type="region of interest" description="Disordered" evidence="17">
    <location>
        <begin position="3163"/>
        <end position="3355"/>
    </location>
</feature>
<reference evidence="21" key="1">
    <citation type="submission" date="2025-08" db="UniProtKB">
        <authorList>
            <consortium name="RefSeq"/>
        </authorList>
    </citation>
    <scope>IDENTIFICATION</scope>
    <source>
        <tissue evidence="21">Brain</tissue>
    </source>
</reference>
<dbReference type="Pfam" id="PF13637">
    <property type="entry name" value="Ank_4"/>
    <property type="match status" value="2"/>
</dbReference>
<keyword evidence="12" id="KW-0628">Postsynaptic cell membrane</keyword>
<feature type="compositionally biased region" description="Low complexity" evidence="17">
    <location>
        <begin position="1736"/>
        <end position="1763"/>
    </location>
</feature>
<evidence type="ECO:0000256" key="5">
    <source>
        <dbReference type="ARBA" id="ARBA00022553"/>
    </source>
</evidence>
<evidence type="ECO:0000313" key="21">
    <source>
        <dbReference type="RefSeq" id="XP_050922282.1"/>
    </source>
</evidence>
<dbReference type="PANTHER" id="PTHR24123:SF74">
    <property type="entry name" value="ANKYRIN 3"/>
    <property type="match status" value="1"/>
</dbReference>
<feature type="repeat" description="ANK" evidence="15">
    <location>
        <begin position="343"/>
        <end position="375"/>
    </location>
</feature>
<dbReference type="GO" id="GO:0005764">
    <property type="term" value="C:lysosome"/>
    <property type="evidence" value="ECO:0007669"/>
    <property type="project" value="UniProtKB-SubCell"/>
</dbReference>
<feature type="region of interest" description="Disordered" evidence="17">
    <location>
        <begin position="1931"/>
        <end position="1951"/>
    </location>
</feature>
<dbReference type="InterPro" id="IPR000906">
    <property type="entry name" value="ZU5_dom"/>
</dbReference>
<feature type="repeat" description="ANK" evidence="15">
    <location>
        <begin position="310"/>
        <end position="342"/>
    </location>
</feature>
<feature type="repeat" description="ANK" evidence="15">
    <location>
        <begin position="75"/>
        <end position="107"/>
    </location>
</feature>
<feature type="compositionally biased region" description="Basic and acidic residues" evidence="17">
    <location>
        <begin position="4055"/>
        <end position="4065"/>
    </location>
</feature>
<keyword evidence="10" id="KW-0206">Cytoskeleton</keyword>
<feature type="region of interest" description="Disordered" evidence="17">
    <location>
        <begin position="3895"/>
        <end position="4087"/>
    </location>
</feature>
<feature type="compositionally biased region" description="Basic and acidic residues" evidence="17">
    <location>
        <begin position="2574"/>
        <end position="2610"/>
    </location>
</feature>
<feature type="region of interest" description="Disordered" evidence="17">
    <location>
        <begin position="4208"/>
        <end position="4378"/>
    </location>
</feature>
<feature type="compositionally biased region" description="Polar residues" evidence="17">
    <location>
        <begin position="3904"/>
        <end position="3946"/>
    </location>
</feature>
<feature type="region of interest" description="Disordered" evidence="17">
    <location>
        <begin position="2453"/>
        <end position="2522"/>
    </location>
</feature>
<dbReference type="Pfam" id="PF00791">
    <property type="entry name" value="ZU5"/>
    <property type="match status" value="1"/>
</dbReference>
<dbReference type="SMART" id="SM00218">
    <property type="entry name" value="ZU5"/>
    <property type="match status" value="1"/>
</dbReference>
<feature type="compositionally biased region" description="Acidic residues" evidence="17">
    <location>
        <begin position="3231"/>
        <end position="3245"/>
    </location>
</feature>
<dbReference type="GeneID" id="108894801"/>
<feature type="compositionally biased region" description="Basic and acidic residues" evidence="17">
    <location>
        <begin position="2854"/>
        <end position="2863"/>
    </location>
</feature>
<feature type="compositionally biased region" description="Polar residues" evidence="17">
    <location>
        <begin position="3033"/>
        <end position="3061"/>
    </location>
</feature>
<feature type="repeat" description="ANK" evidence="15">
    <location>
        <begin position="141"/>
        <end position="173"/>
    </location>
</feature>
<evidence type="ECO:0000256" key="2">
    <source>
        <dbReference type="ARBA" id="ARBA00004371"/>
    </source>
</evidence>
<feature type="compositionally biased region" description="Polar residues" evidence="17">
    <location>
        <begin position="2483"/>
        <end position="2495"/>
    </location>
</feature>
<feature type="repeat" description="ANK" evidence="15">
    <location>
        <begin position="376"/>
        <end position="408"/>
    </location>
</feature>
<dbReference type="InterPro" id="IPR051165">
    <property type="entry name" value="Multifunctional_ANK_Repeat"/>
</dbReference>
<dbReference type="PROSITE" id="PS51145">
    <property type="entry name" value="ZU5"/>
    <property type="match status" value="2"/>
</dbReference>
<feature type="compositionally biased region" description="Basic residues" evidence="17">
    <location>
        <begin position="4606"/>
        <end position="4617"/>
    </location>
</feature>
<dbReference type="Pfam" id="PF00531">
    <property type="entry name" value="Death"/>
    <property type="match status" value="1"/>
</dbReference>
<feature type="compositionally biased region" description="Acidic residues" evidence="17">
    <location>
        <begin position="3341"/>
        <end position="3355"/>
    </location>
</feature>
<keyword evidence="6" id="KW-0677">Repeat</keyword>
<feature type="repeat" description="ANK" evidence="15">
    <location>
        <begin position="442"/>
        <end position="474"/>
    </location>
</feature>